<gene>
    <name evidence="2" type="ORF">CO015_01100</name>
</gene>
<keyword evidence="1" id="KW-0812">Transmembrane</keyword>
<comment type="caution">
    <text evidence="2">The sequence shown here is derived from an EMBL/GenBank/DDBJ whole genome shotgun (WGS) entry which is preliminary data.</text>
</comment>
<evidence type="ECO:0000313" key="2">
    <source>
        <dbReference type="EMBL" id="PJC69230.1"/>
    </source>
</evidence>
<protein>
    <submittedName>
        <fullName evidence="2">Uncharacterized protein</fullName>
    </submittedName>
</protein>
<reference evidence="3" key="1">
    <citation type="submission" date="2017-09" db="EMBL/GenBank/DDBJ databases">
        <title>Depth-based differentiation of microbial function through sediment-hosted aquifers and enrichment of novel symbionts in the deep terrestrial subsurface.</title>
        <authorList>
            <person name="Probst A.J."/>
            <person name="Ladd B."/>
            <person name="Jarett J.K."/>
            <person name="Geller-Mcgrath D.E."/>
            <person name="Sieber C.M.K."/>
            <person name="Emerson J.B."/>
            <person name="Anantharaman K."/>
            <person name="Thomas B.C."/>
            <person name="Malmstrom R."/>
            <person name="Stieglmeier M."/>
            <person name="Klingl A."/>
            <person name="Woyke T."/>
            <person name="Ryan C.M."/>
            <person name="Banfield J.F."/>
        </authorList>
    </citation>
    <scope>NUCLEOTIDE SEQUENCE [LARGE SCALE GENOMIC DNA]</scope>
</reference>
<evidence type="ECO:0000313" key="3">
    <source>
        <dbReference type="Proteomes" id="UP000229438"/>
    </source>
</evidence>
<dbReference type="Proteomes" id="UP000229438">
    <property type="component" value="Unassembled WGS sequence"/>
</dbReference>
<accession>A0A2M8G7S0</accession>
<dbReference type="InterPro" id="IPR019198">
    <property type="entry name" value="Beta_propeller_containing"/>
</dbReference>
<feature type="transmembrane region" description="Helical" evidence="1">
    <location>
        <begin position="20"/>
        <end position="39"/>
    </location>
</feature>
<dbReference type="AlphaFoldDB" id="A0A2M8G7S0"/>
<evidence type="ECO:0000256" key="1">
    <source>
        <dbReference type="SAM" id="Phobius"/>
    </source>
</evidence>
<name>A0A2M8G7S0_UNCKA</name>
<keyword evidence="1" id="KW-0472">Membrane</keyword>
<organism evidence="2 3">
    <name type="scientific">candidate division WWE3 bacterium CG_4_8_14_3_um_filter_42_11</name>
    <dbReference type="NCBI Taxonomy" id="1975076"/>
    <lineage>
        <taxon>Bacteria</taxon>
        <taxon>Katanobacteria</taxon>
    </lineage>
</organism>
<feature type="non-terminal residue" evidence="2">
    <location>
        <position position="478"/>
    </location>
</feature>
<dbReference type="Pfam" id="PF09826">
    <property type="entry name" value="Beta_propel"/>
    <property type="match status" value="1"/>
</dbReference>
<proteinExistence type="predicted"/>
<dbReference type="EMBL" id="PFQS01000021">
    <property type="protein sequence ID" value="PJC69230.1"/>
    <property type="molecule type" value="Genomic_DNA"/>
</dbReference>
<sequence length="478" mass="53082">MIFQKLTKGLKQGLSHHLPLSILLFSLLVFTTIASLLVWQKLNPQGGDLVAQNQEQLPTFSSCAELAQGIKDAAKNQNYYDQGILNILPTVQKTTTETGTSQPEFSTTNIQVEGVDEADIVKSDGTYFYIVKENEVLIARAYPPTDAKVLSRISIKDGTPKEIFINDDVLVVIGYKSAAIEEKGSTDQEYWYGGNNLSFVDLYDTNDKGKPILARSLEFEGSYDTSRMIGNYAYLVLGTYRYAYNNTGEVEGNENLIPQYRESGTDEFTPICNCAQIKKFDPIESSTFLTIAAVPLKDFEAKVNAETILGAGDNLYASLDNLYVANTSYSSEIPTILNKILDYLKPETEKTYIYKFNLDQGEINYQGMSAVPGYVLNQFSMDEYQGNFRIATTVGQIARGGGNASNNIYILDKNLDLTGKIEGIAPGEKIYSARFMGKKGYLVTFKKVDPFFTLDLSDPQNPKIAGQLKIPGYSDYLH</sequence>
<keyword evidence="1" id="KW-1133">Transmembrane helix</keyword>